<dbReference type="FunFam" id="3.40.50.300:FF:000466">
    <property type="entry name" value="ATP-dependent DNA helicase"/>
    <property type="match status" value="1"/>
</dbReference>
<dbReference type="GO" id="GO:0043139">
    <property type="term" value="F:5'-3' DNA helicase activity"/>
    <property type="evidence" value="ECO:0007669"/>
    <property type="project" value="UniProtKB-EC"/>
</dbReference>
<dbReference type="Pfam" id="PF00270">
    <property type="entry name" value="DEAD"/>
    <property type="match status" value="1"/>
</dbReference>
<dbReference type="InterPro" id="IPR006555">
    <property type="entry name" value="ATP-dep_Helicase_C"/>
</dbReference>
<dbReference type="GO" id="GO:0016818">
    <property type="term" value="F:hydrolase activity, acting on acid anhydrides, in phosphorus-containing anhydrides"/>
    <property type="evidence" value="ECO:0007669"/>
    <property type="project" value="InterPro"/>
</dbReference>
<evidence type="ECO:0000256" key="14">
    <source>
        <dbReference type="ARBA" id="ARBA00071792"/>
    </source>
</evidence>
<keyword evidence="3" id="KW-0547">Nucleotide-binding</keyword>
<accession>A0A1Y6F5X8</accession>
<evidence type="ECO:0000256" key="5">
    <source>
        <dbReference type="ARBA" id="ARBA00022806"/>
    </source>
</evidence>
<dbReference type="RefSeq" id="WP_086434727.1">
    <property type="nucleotide sequence ID" value="NZ_FXWH01000001.1"/>
</dbReference>
<proteinExistence type="inferred from homology"/>
<keyword evidence="5 16" id="KW-0347">Helicase</keyword>
<evidence type="ECO:0000256" key="10">
    <source>
        <dbReference type="ARBA" id="ARBA00023235"/>
    </source>
</evidence>
<evidence type="ECO:0000256" key="11">
    <source>
        <dbReference type="ARBA" id="ARBA00038058"/>
    </source>
</evidence>
<comment type="catalytic activity">
    <reaction evidence="13">
        <text>ATP + H2O = ADP + phosphate + H(+)</text>
        <dbReference type="Rhea" id="RHEA:13065"/>
        <dbReference type="ChEBI" id="CHEBI:15377"/>
        <dbReference type="ChEBI" id="CHEBI:15378"/>
        <dbReference type="ChEBI" id="CHEBI:30616"/>
        <dbReference type="ChEBI" id="CHEBI:43474"/>
        <dbReference type="ChEBI" id="CHEBI:456216"/>
        <dbReference type="EC" id="5.6.2.3"/>
    </reaction>
</comment>
<dbReference type="AlphaFoldDB" id="A0A1Y6F5X8"/>
<evidence type="ECO:0000256" key="12">
    <source>
        <dbReference type="ARBA" id="ARBA00044969"/>
    </source>
</evidence>
<evidence type="ECO:0000259" key="15">
    <source>
        <dbReference type="PROSITE" id="PS51193"/>
    </source>
</evidence>
<keyword evidence="17" id="KW-1185">Reference proteome</keyword>
<dbReference type="SMART" id="SM00491">
    <property type="entry name" value="HELICc2"/>
    <property type="match status" value="1"/>
</dbReference>
<dbReference type="InterPro" id="IPR011545">
    <property type="entry name" value="DEAD/DEAH_box_helicase_dom"/>
</dbReference>
<evidence type="ECO:0000313" key="16">
    <source>
        <dbReference type="EMBL" id="SMQ68730.1"/>
    </source>
</evidence>
<dbReference type="GO" id="GO:0046872">
    <property type="term" value="F:metal ion binding"/>
    <property type="evidence" value="ECO:0007669"/>
    <property type="project" value="UniProtKB-KW"/>
</dbReference>
<evidence type="ECO:0000256" key="4">
    <source>
        <dbReference type="ARBA" id="ARBA00022801"/>
    </source>
</evidence>
<keyword evidence="7" id="KW-0408">Iron</keyword>
<evidence type="ECO:0000256" key="8">
    <source>
        <dbReference type="ARBA" id="ARBA00023014"/>
    </source>
</evidence>
<dbReference type="OrthoDB" id="9805194at2"/>
<evidence type="ECO:0000256" key="7">
    <source>
        <dbReference type="ARBA" id="ARBA00023004"/>
    </source>
</evidence>
<comment type="similarity">
    <text evidence="11">Belongs to the helicase family. DinG subfamily.</text>
</comment>
<dbReference type="Pfam" id="PF13307">
    <property type="entry name" value="Helicase_C_2"/>
    <property type="match status" value="1"/>
</dbReference>
<evidence type="ECO:0000256" key="3">
    <source>
        <dbReference type="ARBA" id="ARBA00022741"/>
    </source>
</evidence>
<name>A0A1Y6F5X8_9GAMM</name>
<evidence type="ECO:0000313" key="17">
    <source>
        <dbReference type="Proteomes" id="UP000194450"/>
    </source>
</evidence>
<protein>
    <recommendedName>
        <fullName evidence="14">ATP-dependent DNA helicase YoaA</fullName>
        <ecNumber evidence="12">5.6.2.3</ecNumber>
    </recommendedName>
</protein>
<dbReference type="GO" id="GO:0005524">
    <property type="term" value="F:ATP binding"/>
    <property type="evidence" value="ECO:0007669"/>
    <property type="project" value="UniProtKB-KW"/>
</dbReference>
<dbReference type="InterPro" id="IPR027417">
    <property type="entry name" value="P-loop_NTPase"/>
</dbReference>
<dbReference type="PANTHER" id="PTHR11472:SF34">
    <property type="entry name" value="REGULATOR OF TELOMERE ELONGATION HELICASE 1"/>
    <property type="match status" value="1"/>
</dbReference>
<dbReference type="EC" id="5.6.2.3" evidence="12"/>
<dbReference type="SUPFAM" id="SSF52540">
    <property type="entry name" value="P-loop containing nucleoside triphosphate hydrolases"/>
    <property type="match status" value="1"/>
</dbReference>
<keyword evidence="4" id="KW-0378">Hydrolase</keyword>
<dbReference type="PROSITE" id="PS51193">
    <property type="entry name" value="HELICASE_ATP_BIND_2"/>
    <property type="match status" value="1"/>
</dbReference>
<gene>
    <name evidence="16" type="ORF">SAMN06297229_1698</name>
</gene>
<sequence>MAAVEDVFSPTGLLSKTIQGFHPRQAQVDMATAIELSLKKNTQLVVEAETGTGKTFAYLSPVLLSKKKAIISTGTKNLQEQLFHRDLPALRDALAPEKQVALLKGRANYLCTHRLQQAVSHSGELSKDLQQQLVQVKQWAVRTRSGDVGELNVLQEDAAVLPHVTSTVENCLGRDCPDYDQCHLVKARKSALEADIVVVNHHLFFADMALKDVGFGELIPAAGAVVFDEAHQLPDIASQYFGEAVSSRQLHELAQEIKLLYLTEVKDLRQLDSVGDKLISSLRDWRLAFPTDPQRGNWREWSQHEPVIAAAARVTESLELLQQVLKSALGRHQDLDQAYERCVLFMQKWEQLLSTDRTGFSFWFETTARQITLHQTPLSVADKFGGYVRASEMSWVFTSATLAIGESFNHFTEQLGLQDAQTLRLASPFNFSSQAMLCMPRFLPQPHEREMEAALLDIARQVVDANPGGTFLLFTSHRMLQRIAQQLEAFTDRLILTQGSTSKRELLDAFVNDGKAVLLGTSSFWEGVDVRGDALRCVVIDKLPFASPDDPLLQARVEDCRLRGVEPFTKVQLPQAVIALKQGAGRLIRDRHDSGVLIVCDNRLVNKGYGKTFLASLPPMQRTRSLEQALEFLKNTHITEATDVTDITDITENTEA</sequence>
<organism evidence="16 17">
    <name type="scientific">Pseudidiomarina planktonica</name>
    <dbReference type="NCBI Taxonomy" id="1323738"/>
    <lineage>
        <taxon>Bacteria</taxon>
        <taxon>Pseudomonadati</taxon>
        <taxon>Pseudomonadota</taxon>
        <taxon>Gammaproteobacteria</taxon>
        <taxon>Alteromonadales</taxon>
        <taxon>Idiomarinaceae</taxon>
        <taxon>Pseudidiomarina</taxon>
    </lineage>
</organism>
<dbReference type="EMBL" id="FXWH01000001">
    <property type="protein sequence ID" value="SMQ68730.1"/>
    <property type="molecule type" value="Genomic_DNA"/>
</dbReference>
<dbReference type="GO" id="GO:0006281">
    <property type="term" value="P:DNA repair"/>
    <property type="evidence" value="ECO:0007669"/>
    <property type="project" value="TreeGrafter"/>
</dbReference>
<dbReference type="Gene3D" id="3.40.50.300">
    <property type="entry name" value="P-loop containing nucleotide triphosphate hydrolases"/>
    <property type="match status" value="2"/>
</dbReference>
<evidence type="ECO:0000256" key="2">
    <source>
        <dbReference type="ARBA" id="ARBA00022723"/>
    </source>
</evidence>
<dbReference type="GO" id="GO:0003677">
    <property type="term" value="F:DNA binding"/>
    <property type="evidence" value="ECO:0007669"/>
    <property type="project" value="UniProtKB-KW"/>
</dbReference>
<dbReference type="GO" id="GO:0051536">
    <property type="term" value="F:iron-sulfur cluster binding"/>
    <property type="evidence" value="ECO:0007669"/>
    <property type="project" value="UniProtKB-KW"/>
</dbReference>
<evidence type="ECO:0000256" key="13">
    <source>
        <dbReference type="ARBA" id="ARBA00048954"/>
    </source>
</evidence>
<keyword evidence="6" id="KW-0067">ATP-binding</keyword>
<dbReference type="InterPro" id="IPR014013">
    <property type="entry name" value="Helic_SF1/SF2_ATP-bd_DinG/Rad3"/>
</dbReference>
<dbReference type="Proteomes" id="UP000194450">
    <property type="component" value="Unassembled WGS sequence"/>
</dbReference>
<dbReference type="FunFam" id="3.40.50.300:FF:000499">
    <property type="entry name" value="ATP-dependent DNA helicase"/>
    <property type="match status" value="1"/>
</dbReference>
<keyword evidence="10" id="KW-0413">Isomerase</keyword>
<evidence type="ECO:0000256" key="9">
    <source>
        <dbReference type="ARBA" id="ARBA00023125"/>
    </source>
</evidence>
<keyword evidence="8" id="KW-0411">Iron-sulfur</keyword>
<dbReference type="InterPro" id="IPR045028">
    <property type="entry name" value="DinG/Rad3-like"/>
</dbReference>
<keyword evidence="2" id="KW-0479">Metal-binding</keyword>
<evidence type="ECO:0000256" key="1">
    <source>
        <dbReference type="ARBA" id="ARBA00001966"/>
    </source>
</evidence>
<evidence type="ECO:0000256" key="6">
    <source>
        <dbReference type="ARBA" id="ARBA00022840"/>
    </source>
</evidence>
<dbReference type="PANTHER" id="PTHR11472">
    <property type="entry name" value="DNA REPAIR DEAD HELICASE RAD3/XP-D SUBFAMILY MEMBER"/>
    <property type="match status" value="1"/>
</dbReference>
<keyword evidence="9" id="KW-0238">DNA-binding</keyword>
<feature type="domain" description="Helicase ATP-binding" evidence="15">
    <location>
        <begin position="13"/>
        <end position="275"/>
    </location>
</feature>
<comment type="cofactor">
    <cofactor evidence="1">
        <name>[4Fe-4S] cluster</name>
        <dbReference type="ChEBI" id="CHEBI:49883"/>
    </cofactor>
</comment>
<reference evidence="17" key="1">
    <citation type="submission" date="2017-04" db="EMBL/GenBank/DDBJ databases">
        <authorList>
            <person name="Varghese N."/>
            <person name="Submissions S."/>
        </authorList>
    </citation>
    <scope>NUCLEOTIDE SEQUENCE [LARGE SCALE GENOMIC DNA]</scope>
</reference>